<evidence type="ECO:0000256" key="6">
    <source>
        <dbReference type="SAM" id="MobiDB-lite"/>
    </source>
</evidence>
<dbReference type="InterPro" id="IPR036081">
    <property type="entry name" value="Translin_sf"/>
</dbReference>
<dbReference type="InterPro" id="IPR016068">
    <property type="entry name" value="Translin_N"/>
</dbReference>
<feature type="compositionally biased region" description="Basic and acidic residues" evidence="6">
    <location>
        <begin position="191"/>
        <end position="213"/>
    </location>
</feature>
<dbReference type="InterPro" id="IPR016069">
    <property type="entry name" value="Translin_C"/>
</dbReference>
<feature type="region of interest" description="Disordered" evidence="6">
    <location>
        <begin position="702"/>
        <end position="792"/>
    </location>
</feature>
<dbReference type="PANTHER" id="PTHR10741">
    <property type="entry name" value="TRANSLIN AND TRANSLIN ASSOCIATED PROTEIN X"/>
    <property type="match status" value="1"/>
</dbReference>
<comment type="similarity">
    <text evidence="3">Belongs to the translin family.</text>
</comment>
<comment type="subcellular location">
    <subcellularLocation>
        <location evidence="2">Cytoplasm</location>
    </subcellularLocation>
    <subcellularLocation>
        <location evidence="1">Nucleus</location>
    </subcellularLocation>
</comment>
<dbReference type="AlphaFoldDB" id="A0A9P6KR34"/>
<feature type="region of interest" description="Disordered" evidence="6">
    <location>
        <begin position="393"/>
        <end position="419"/>
    </location>
</feature>
<accession>A0A9P6KR34</accession>
<keyword evidence="5" id="KW-0539">Nucleus</keyword>
<feature type="compositionally biased region" description="Basic and acidic residues" evidence="6">
    <location>
        <begin position="1"/>
        <end position="20"/>
    </location>
</feature>
<reference evidence="7" key="1">
    <citation type="journal article" date="2020" name="Mol. Plant Microbe Interact.">
        <title>Genome Sequence of the Biocontrol Agent Coniothyrium minitans strain Conio (IMI 134523).</title>
        <authorList>
            <person name="Patel D."/>
            <person name="Shittu T.A."/>
            <person name="Baroncelli R."/>
            <person name="Muthumeenakshi S."/>
            <person name="Osborne T.H."/>
            <person name="Janganan T.K."/>
            <person name="Sreenivasaprasad S."/>
        </authorList>
    </citation>
    <scope>NUCLEOTIDE SEQUENCE</scope>
    <source>
        <strain evidence="7">Conio</strain>
    </source>
</reference>
<dbReference type="SUPFAM" id="SSF74784">
    <property type="entry name" value="Translin"/>
    <property type="match status" value="1"/>
</dbReference>
<feature type="compositionally biased region" description="Basic and acidic residues" evidence="6">
    <location>
        <begin position="408"/>
        <end position="417"/>
    </location>
</feature>
<dbReference type="InterPro" id="IPR002848">
    <property type="entry name" value="Translin_fam"/>
</dbReference>
<dbReference type="EMBL" id="WJXW01000006">
    <property type="protein sequence ID" value="KAF9735189.1"/>
    <property type="molecule type" value="Genomic_DNA"/>
</dbReference>
<feature type="region of interest" description="Disordered" evidence="6">
    <location>
        <begin position="1"/>
        <end position="24"/>
    </location>
</feature>
<evidence type="ECO:0000256" key="5">
    <source>
        <dbReference type="ARBA" id="ARBA00023242"/>
    </source>
</evidence>
<dbReference type="OrthoDB" id="31005at2759"/>
<evidence type="ECO:0000313" key="7">
    <source>
        <dbReference type="EMBL" id="KAF9735189.1"/>
    </source>
</evidence>
<dbReference type="CDD" id="cd14820">
    <property type="entry name" value="TRAX"/>
    <property type="match status" value="1"/>
</dbReference>
<dbReference type="GO" id="GO:0005737">
    <property type="term" value="C:cytoplasm"/>
    <property type="evidence" value="ECO:0007669"/>
    <property type="project" value="UniProtKB-SubCell"/>
</dbReference>
<evidence type="ECO:0000313" key="8">
    <source>
        <dbReference type="Proteomes" id="UP000756921"/>
    </source>
</evidence>
<comment type="caution">
    <text evidence="7">The sequence shown here is derived from an EMBL/GenBank/DDBJ whole genome shotgun (WGS) entry which is preliminary data.</text>
</comment>
<feature type="compositionally biased region" description="Basic and acidic residues" evidence="6">
    <location>
        <begin position="702"/>
        <end position="717"/>
    </location>
</feature>
<keyword evidence="8" id="KW-1185">Reference proteome</keyword>
<protein>
    <submittedName>
        <fullName evidence="7">Translin-associated protein x</fullName>
    </submittedName>
</protein>
<dbReference type="Proteomes" id="UP000756921">
    <property type="component" value="Unassembled WGS sequence"/>
</dbReference>
<dbReference type="GO" id="GO:0043565">
    <property type="term" value="F:sequence-specific DNA binding"/>
    <property type="evidence" value="ECO:0007669"/>
    <property type="project" value="InterPro"/>
</dbReference>
<feature type="compositionally biased region" description="Polar residues" evidence="6">
    <location>
        <begin position="559"/>
        <end position="575"/>
    </location>
</feature>
<evidence type="ECO:0000256" key="3">
    <source>
        <dbReference type="ARBA" id="ARBA00005902"/>
    </source>
</evidence>
<proteinExistence type="inferred from homology"/>
<evidence type="ECO:0000256" key="2">
    <source>
        <dbReference type="ARBA" id="ARBA00004496"/>
    </source>
</evidence>
<evidence type="ECO:0000256" key="1">
    <source>
        <dbReference type="ARBA" id="ARBA00004123"/>
    </source>
</evidence>
<organism evidence="7 8">
    <name type="scientific">Paraphaeosphaeria minitans</name>
    <dbReference type="NCBI Taxonomy" id="565426"/>
    <lineage>
        <taxon>Eukaryota</taxon>
        <taxon>Fungi</taxon>
        <taxon>Dikarya</taxon>
        <taxon>Ascomycota</taxon>
        <taxon>Pezizomycotina</taxon>
        <taxon>Dothideomycetes</taxon>
        <taxon>Pleosporomycetidae</taxon>
        <taxon>Pleosporales</taxon>
        <taxon>Massarineae</taxon>
        <taxon>Didymosphaeriaceae</taxon>
        <taxon>Paraphaeosphaeria</taxon>
    </lineage>
</organism>
<evidence type="ECO:0000256" key="4">
    <source>
        <dbReference type="ARBA" id="ARBA00022490"/>
    </source>
</evidence>
<feature type="region of interest" description="Disordered" evidence="6">
    <location>
        <begin position="186"/>
        <end position="229"/>
    </location>
</feature>
<feature type="region of interest" description="Disordered" evidence="6">
    <location>
        <begin position="555"/>
        <end position="628"/>
    </location>
</feature>
<dbReference type="Pfam" id="PF01997">
    <property type="entry name" value="Translin"/>
    <property type="match status" value="1"/>
</dbReference>
<dbReference type="GO" id="GO:0005634">
    <property type="term" value="C:nucleus"/>
    <property type="evidence" value="ECO:0007669"/>
    <property type="project" value="UniProtKB-SubCell"/>
</dbReference>
<sequence length="899" mass="101351">MGPKRSRDGAMKEENHEKSEQTPLPLMKMFEGFRAELDEHHDRRERIIKASRDITAASKKIIFTLQRVRTLGQSVPPFVVKGNAQYWEIIEKQYRHIAADVQGLNAFRYPQITGGNQEFMEALSFHHYLETQTLISYDEARARIASMSGEVGAVLLTLEDYILGIFDMVGELMRFSITAMATNGKLPAGKPKKEANSVKKEEYEDQGADKMDVDEQTPASTPAEEPRNVLSDLRALRLQLEMFEPGGGKFGADVRKKADVMTECVDKVEKALYQLTVRGTERPKGWVPDVAHSAEMTTDEYLDPPRPHSPARVNRIARPRHDHNTCLRSYTAQLLRRQSARALRASQPSRTIVLAPNKRPFCTTCTRHYYKLYHTPTLLPRTHRASPSIRYNPTAAATMRRNTIPPRPRPDESRLRAAPEPPTRKIFNCIVDDTALIAGAKKSTRDGIRKWITQDAIRLFVPLHTLTQLNLLKTGPERYNSDARDALRWLDDVTSSPAIGDRVVLEGADEAYTTWAEVEQFMLPETLLSMESSGSEDEDDDDEYHEDLESSFTALDISDGTSMSSVDQSPKSTRTTEPDFFAPASELMDAKTPVSSNAAPVVDSPARTARNSTKLPRGHKSPKNSFPHSLRPLFNHTLWRIHQETNPDAALDNFILLTNDTVKQSIAQKFGIRAKRLEQLRDAVMREDREFKNHLTVYKKETEEHALKKESELEPKVAQRPKSSHSSVSKSAIDSDEDDCVLIKNAPRGPASTTSQRLFDPNDFGRATQPQSPRGGRGHPMPRGRGGSMRGRGAFVSRTRRAQDALGAELKTWKSQRYDAVPHMPARPLLPFQMNLYQRAQHMYGNLKEWRSSPTSSLPDQNRNDRTFGLQAACGNHPTYHNAVVAERTNSFLLVQGVF</sequence>
<dbReference type="Gene3D" id="1.20.58.200">
    <property type="entry name" value="Translin, domain 2"/>
    <property type="match status" value="1"/>
</dbReference>
<name>A0A9P6KR34_9PLEO</name>
<keyword evidence="4" id="KW-0963">Cytoplasm</keyword>
<gene>
    <name evidence="7" type="ORF">PMIN01_06594</name>
</gene>
<dbReference type="Gene3D" id="1.20.58.190">
    <property type="entry name" value="Translin, domain 1"/>
    <property type="match status" value="1"/>
</dbReference>